<dbReference type="RefSeq" id="XP_014063174.1">
    <property type="nucleotide sequence ID" value="XM_014207699.2"/>
</dbReference>
<dbReference type="PROSITE" id="PS00126">
    <property type="entry name" value="PDEASE_I_1"/>
    <property type="match status" value="1"/>
</dbReference>
<evidence type="ECO:0000259" key="6">
    <source>
        <dbReference type="PROSITE" id="PS51845"/>
    </source>
</evidence>
<feature type="region of interest" description="Disordered" evidence="4">
    <location>
        <begin position="280"/>
        <end position="302"/>
    </location>
</feature>
<feature type="region of interest" description="Disordered" evidence="4">
    <location>
        <begin position="575"/>
        <end position="638"/>
    </location>
</feature>
<reference evidence="8" key="1">
    <citation type="submission" date="2025-08" db="UniProtKB">
        <authorList>
            <consortium name="RefSeq"/>
        </authorList>
    </citation>
    <scope>IDENTIFICATION</scope>
</reference>
<evidence type="ECO:0000256" key="2">
    <source>
        <dbReference type="ARBA" id="ARBA00022801"/>
    </source>
</evidence>
<evidence type="ECO:0000313" key="8">
    <source>
        <dbReference type="RefSeq" id="XP_014063174.1"/>
    </source>
</evidence>
<dbReference type="SUPFAM" id="SSF109604">
    <property type="entry name" value="HD-domain/PDEase-like"/>
    <property type="match status" value="1"/>
</dbReference>
<evidence type="ECO:0000256" key="3">
    <source>
        <dbReference type="RuleBase" id="RU363067"/>
    </source>
</evidence>
<feature type="compositionally biased region" description="Acidic residues" evidence="4">
    <location>
        <begin position="1065"/>
        <end position="1078"/>
    </location>
</feature>
<feature type="region of interest" description="Disordered" evidence="4">
    <location>
        <begin position="414"/>
        <end position="447"/>
    </location>
</feature>
<organism evidence="7 8">
    <name type="scientific">Salmo salar</name>
    <name type="common">Atlantic salmon</name>
    <dbReference type="NCBI Taxonomy" id="8030"/>
    <lineage>
        <taxon>Eukaryota</taxon>
        <taxon>Metazoa</taxon>
        <taxon>Chordata</taxon>
        <taxon>Craniata</taxon>
        <taxon>Vertebrata</taxon>
        <taxon>Euteleostomi</taxon>
        <taxon>Actinopterygii</taxon>
        <taxon>Neopterygii</taxon>
        <taxon>Teleostei</taxon>
        <taxon>Protacanthopterygii</taxon>
        <taxon>Salmoniformes</taxon>
        <taxon>Salmonidae</taxon>
        <taxon>Salmoninae</taxon>
        <taxon>Salmo</taxon>
    </lineage>
</organism>
<sequence length="1193" mass="131397">MTMEVEADSGRRISRSAHEKCPRAVERNGYVKTCVTPLYQDAGCQSWLRLADIWSSLRLSSAVCVGSVSVILALLVRLVDWDVEQQSCSSNSKNNGESGSLVYFVATCVVELLLNVWYLVSPVFTLVCAFFWVGLYLIRCGVLIRTAVFLLAVCHFGEAAAQSLLYGAEDQLLSFTATVVVLSCLAVGALMVVRLGQGVSVIVFISIIRTVSLISLNKIRASWRPYLAYLVGVLGVLLARYADRLLTGSVPLGAGCSYVTAGKEENIIPVFKRRRRSSSVVSSDMAHSHSNSKSHRRTSLPCLPREQSSGTCVVVDIAVMGEAHGLISDLLADPSLPPNTCSSLRAVSNLLSTQISLQPLHRPRINPLQALSDTHTCSDSEDWPEREKLAIPKRLRRSLPPGLLRRISSTWTTTTSATGLPTIEPGPVRRDRSASIKPLQDSPQCSMVNSESWNSSVMLTISKSRSMSASYSASATSNHLYNRRMTRPGYPPSNISPLASPCHSPPVQGTPVSSPTTKSCSVDLPDPVDSQGERLVDPQAPHRALTHSISAPSSTTPHWGPPSLCSSCGRPYSRLSHGEGSMDKGDRIPHPDDPAVASSDCESTYETNHSDSSDFAQNEEDGEGAMKPSDTQDGCRSYQPEGIVLQPLMPPPEDTQPILAPEPLVMSELDPLMTQLNSWNFPIFNLVEKTHGRSGCILSQVSYRLFEDTGLFETFKIPVKEFMNYFHALENGYRDIPYHNRIHATDVLHAVWYLTTQAVPGLPNLLTDHSSDSDSDSGLLTPSHIGHTGFLVSKMSAVMEEGYGCLSGLIPSLELMALYVAAAMHDYDHPGRTNAFLVATSAPQVGRERGKEGGRREREDGEDGWMDLTKGTGKAVLYNDRSVLENHHAASAWNLFMSRPEYNFLGNLEHVEFKRFRFLVIEAILATDLKKHFDFLAEFNAKVGDDGCSGIDWSNENDRLLVCQMCIKLADINGPLKHKDLHLQWTEGIVNEFYEQGDEESSLGLPISPFMDRSAPQLAKLQESFITHIVGPLCSSYDSAALMPGNWVDPADARRKEGEEVGERETEEEEEDTAEEDASTSSESSQKHVVKLKKSRRRVFCPITQHLLDNHEMWTRVIVSETRDTPDREAPNCLSIPAELITAIHEEEDEPASKEEPIDGQGEETEGEETGLAEEEEVVEQSETAEKREEELE</sequence>
<dbReference type="GeneID" id="106609188"/>
<keyword evidence="5" id="KW-0812">Transmembrane</keyword>
<keyword evidence="5" id="KW-1133">Transmembrane helix</keyword>
<feature type="region of interest" description="Disordered" evidence="4">
    <location>
        <begin position="482"/>
        <end position="534"/>
    </location>
</feature>
<feature type="transmembrane region" description="Helical" evidence="5">
    <location>
        <begin position="172"/>
        <end position="193"/>
    </location>
</feature>
<dbReference type="GO" id="GO:0046872">
    <property type="term" value="F:metal ion binding"/>
    <property type="evidence" value="ECO:0007669"/>
    <property type="project" value="UniProtKB-KW"/>
</dbReference>
<feature type="compositionally biased region" description="Basic and acidic residues" evidence="4">
    <location>
        <begin position="1052"/>
        <end position="1064"/>
    </location>
</feature>
<feature type="compositionally biased region" description="Basic and acidic residues" evidence="4">
    <location>
        <begin position="576"/>
        <end position="593"/>
    </location>
</feature>
<dbReference type="InterPro" id="IPR036971">
    <property type="entry name" value="PDEase_catalytic_dom_sf"/>
</dbReference>
<dbReference type="KEGG" id="sasa:106609188"/>
<keyword evidence="5" id="KW-0472">Membrane</keyword>
<comment type="cofactor">
    <cofactor evidence="3">
        <name>a divalent metal cation</name>
        <dbReference type="ChEBI" id="CHEBI:60240"/>
    </cofactor>
    <text evidence="3">Binds 2 divalent metal cations per subunit. Site 1 may preferentially bind zinc ions, while site 2 has a preference for magnesium and/or manganese ions.</text>
</comment>
<dbReference type="PANTHER" id="PTHR11347">
    <property type="entry name" value="CYCLIC NUCLEOTIDE PHOSPHODIESTERASE"/>
    <property type="match status" value="1"/>
</dbReference>
<evidence type="ECO:0000256" key="1">
    <source>
        <dbReference type="ARBA" id="ARBA00022723"/>
    </source>
</evidence>
<dbReference type="SMART" id="SM00471">
    <property type="entry name" value="HDc"/>
    <property type="match status" value="1"/>
</dbReference>
<accession>A0A1S3SFQ7</accession>
<dbReference type="InterPro" id="IPR023174">
    <property type="entry name" value="PDEase_CS"/>
</dbReference>
<feature type="transmembrane region" description="Helical" evidence="5">
    <location>
        <begin position="226"/>
        <end position="242"/>
    </location>
</feature>
<evidence type="ECO:0000313" key="7">
    <source>
        <dbReference type="Proteomes" id="UP001652741"/>
    </source>
</evidence>
<feature type="region of interest" description="Disordered" evidence="4">
    <location>
        <begin position="1144"/>
        <end position="1193"/>
    </location>
</feature>
<name>A0A1S3SFQ7_SALSA</name>
<feature type="region of interest" description="Disordered" evidence="4">
    <location>
        <begin position="1052"/>
        <end position="1090"/>
    </location>
</feature>
<dbReference type="EC" id="3.1.4.-" evidence="3"/>
<dbReference type="Proteomes" id="UP001652741">
    <property type="component" value="Chromosome ssa07"/>
</dbReference>
<dbReference type="AlphaFoldDB" id="A0A1S3SFQ7"/>
<feature type="transmembrane region" description="Helical" evidence="5">
    <location>
        <begin position="100"/>
        <end position="118"/>
    </location>
</feature>
<dbReference type="OrthoDB" id="546632at2759"/>
<feature type="compositionally biased region" description="Basic and acidic residues" evidence="4">
    <location>
        <begin position="1184"/>
        <end position="1193"/>
    </location>
</feature>
<dbReference type="GO" id="GO:0007165">
    <property type="term" value="P:signal transduction"/>
    <property type="evidence" value="ECO:0007669"/>
    <property type="project" value="InterPro"/>
</dbReference>
<gene>
    <name evidence="8" type="primary">LOC106609188</name>
</gene>
<feature type="transmembrane region" description="Helical" evidence="5">
    <location>
        <begin position="59"/>
        <end position="79"/>
    </location>
</feature>
<proteinExistence type="inferred from homology"/>
<dbReference type="Pfam" id="PF00233">
    <property type="entry name" value="PDEase_I"/>
    <property type="match status" value="2"/>
</dbReference>
<keyword evidence="7" id="KW-1185">Reference proteome</keyword>
<evidence type="ECO:0000256" key="5">
    <source>
        <dbReference type="SAM" id="Phobius"/>
    </source>
</evidence>
<feature type="compositionally biased region" description="Polar residues" evidence="4">
    <location>
        <begin position="510"/>
        <end position="520"/>
    </location>
</feature>
<comment type="similarity">
    <text evidence="3">Belongs to the cyclic nucleotide phosphodiesterase family.</text>
</comment>
<dbReference type="GO" id="GO:0004114">
    <property type="term" value="F:3',5'-cyclic-nucleotide phosphodiesterase activity"/>
    <property type="evidence" value="ECO:0007669"/>
    <property type="project" value="InterPro"/>
</dbReference>
<feature type="transmembrane region" description="Helical" evidence="5">
    <location>
        <begin position="199"/>
        <end position="219"/>
    </location>
</feature>
<dbReference type="Gene3D" id="1.10.1300.10">
    <property type="entry name" value="3'5'-cyclic nucleotide phosphodiesterase, catalytic domain"/>
    <property type="match status" value="1"/>
</dbReference>
<evidence type="ECO:0000256" key="4">
    <source>
        <dbReference type="SAM" id="MobiDB-lite"/>
    </source>
</evidence>
<keyword evidence="2 3" id="KW-0378">Hydrolase</keyword>
<dbReference type="InterPro" id="IPR003607">
    <property type="entry name" value="HD/PDEase_dom"/>
</dbReference>
<feature type="domain" description="PDEase" evidence="6">
    <location>
        <begin position="661"/>
        <end position="1121"/>
    </location>
</feature>
<protein>
    <recommendedName>
        <fullName evidence="3">Phosphodiesterase</fullName>
        <ecNumber evidence="3">3.1.4.-</ecNumber>
    </recommendedName>
</protein>
<keyword evidence="1 3" id="KW-0479">Metal-binding</keyword>
<feature type="transmembrane region" description="Helical" evidence="5">
    <location>
        <begin position="124"/>
        <end position="151"/>
    </location>
</feature>
<dbReference type="PROSITE" id="PS51845">
    <property type="entry name" value="PDEASE_I_2"/>
    <property type="match status" value="1"/>
</dbReference>
<feature type="compositionally biased region" description="Acidic residues" evidence="4">
    <location>
        <begin position="1161"/>
        <end position="1180"/>
    </location>
</feature>
<dbReference type="InterPro" id="IPR002073">
    <property type="entry name" value="PDEase_catalytic_dom"/>
</dbReference>